<feature type="compositionally biased region" description="Low complexity" evidence="1">
    <location>
        <begin position="39"/>
        <end position="52"/>
    </location>
</feature>
<feature type="region of interest" description="Disordered" evidence="1">
    <location>
        <begin position="38"/>
        <end position="70"/>
    </location>
</feature>
<protein>
    <submittedName>
        <fullName evidence="2">Uncharacterized protein</fullName>
    </submittedName>
</protein>
<name>A0AAN8FQF6_TRICO</name>
<keyword evidence="3" id="KW-1185">Reference proteome</keyword>
<evidence type="ECO:0000313" key="3">
    <source>
        <dbReference type="Proteomes" id="UP001331761"/>
    </source>
</evidence>
<dbReference type="AlphaFoldDB" id="A0AAN8FQF6"/>
<dbReference type="EMBL" id="WIXE01004322">
    <property type="protein sequence ID" value="KAK5983152.1"/>
    <property type="molecule type" value="Genomic_DNA"/>
</dbReference>
<gene>
    <name evidence="2" type="ORF">GCK32_001357</name>
</gene>
<comment type="caution">
    <text evidence="2">The sequence shown here is derived from an EMBL/GenBank/DDBJ whole genome shotgun (WGS) entry which is preliminary data.</text>
</comment>
<proteinExistence type="predicted"/>
<sequence>MIILSVDGKKITMVAGVVGIPDRVSLCLALSEFIEVRESPPTQSSSQTQFSSGHSKHSEQLNWSHSSHSQPCSLGIKETKCGSLSSAMNTSCDLGSRDSFPRSSSYGYSGSSQDMFSRSSQNYSMSSRSSPSPFPTFTYSDKCEKQDAEVQTDPLDVCRSSPEEIQAKLTLLLKDPSFLCLVEKIKGVLPNLSPSN</sequence>
<evidence type="ECO:0000313" key="2">
    <source>
        <dbReference type="EMBL" id="KAK5983152.1"/>
    </source>
</evidence>
<feature type="region of interest" description="Disordered" evidence="1">
    <location>
        <begin position="105"/>
        <end position="138"/>
    </location>
</feature>
<dbReference type="Proteomes" id="UP001331761">
    <property type="component" value="Unassembled WGS sequence"/>
</dbReference>
<reference evidence="2 3" key="1">
    <citation type="submission" date="2019-10" db="EMBL/GenBank/DDBJ databases">
        <title>Assembly and Annotation for the nematode Trichostrongylus colubriformis.</title>
        <authorList>
            <person name="Martin J."/>
        </authorList>
    </citation>
    <scope>NUCLEOTIDE SEQUENCE [LARGE SCALE GENOMIC DNA]</scope>
    <source>
        <strain evidence="2">G859</strain>
        <tissue evidence="2">Whole worm</tissue>
    </source>
</reference>
<organism evidence="2 3">
    <name type="scientific">Trichostrongylus colubriformis</name>
    <name type="common">Black scour worm</name>
    <dbReference type="NCBI Taxonomy" id="6319"/>
    <lineage>
        <taxon>Eukaryota</taxon>
        <taxon>Metazoa</taxon>
        <taxon>Ecdysozoa</taxon>
        <taxon>Nematoda</taxon>
        <taxon>Chromadorea</taxon>
        <taxon>Rhabditida</taxon>
        <taxon>Rhabditina</taxon>
        <taxon>Rhabditomorpha</taxon>
        <taxon>Strongyloidea</taxon>
        <taxon>Trichostrongylidae</taxon>
        <taxon>Trichostrongylus</taxon>
    </lineage>
</organism>
<evidence type="ECO:0000256" key="1">
    <source>
        <dbReference type="SAM" id="MobiDB-lite"/>
    </source>
</evidence>
<accession>A0AAN8FQF6</accession>
<feature type="compositionally biased region" description="Polar residues" evidence="1">
    <location>
        <begin position="60"/>
        <end position="70"/>
    </location>
</feature>